<dbReference type="InterPro" id="IPR049883">
    <property type="entry name" value="NOTCH1_EGF-like"/>
</dbReference>
<keyword evidence="14" id="KW-1015">Disulfide bond</keyword>
<dbReference type="FunFam" id="2.10.25.10:FF:000038">
    <property type="entry name" value="Fibrillin 2"/>
    <property type="match status" value="1"/>
</dbReference>
<dbReference type="InterPro" id="IPR001881">
    <property type="entry name" value="EGF-like_Ca-bd_dom"/>
</dbReference>
<dbReference type="Pfam" id="PF00069">
    <property type="entry name" value="Pkinase"/>
    <property type="match status" value="1"/>
</dbReference>
<dbReference type="PROSITE" id="PS50011">
    <property type="entry name" value="PROTEIN_KINASE_DOM"/>
    <property type="match status" value="1"/>
</dbReference>
<feature type="signal peptide" evidence="21">
    <location>
        <begin position="1"/>
        <end position="34"/>
    </location>
</feature>
<evidence type="ECO:0000313" key="25">
    <source>
        <dbReference type="Proteomes" id="UP000026915"/>
    </source>
</evidence>
<sequence>MYSRRKMGTSLAVVLVKLILLTALLEAAARIAAAQSKPGCLSQCGDISIPYPFGTGNDCNITEEFFITCNTTSIPNKAFLTDSNIEVVNISLDGQLRVLSLASYDCYNSSGRSYYFNYWLQLSKFPVNNTRNKFTAIGCDTFAVVEFPSGEYATGCLSLCNDVGDVINGSCSGIGCCQTSIPKGVSGYNINLYSPDNHTQVLADNPCSYAFVAEDTAHNFSNSDLGGYDLLEKQFPVILDWTIGHDTSCSEAKKDIDNFACTENSNCVDSEISSGSYICKCFEGFEGNPYLSNGCQEIDECETLEPKPCNMTCHNFPGSYNCSCPEGFQGDGWNNGTGCSRPISPIKKRSLTNIVLGSGIGFFALLLGITLLYLILKQRQIAKLREKYFQQNGGTLLQEKLSQREGYREKVKVFAAEELKKATNNYHESRILGQGGQGTVFKGILPDNQMVAIKKSRIGDHSQVEPFINEISVLYQINHRNVVKLLGCCLETPVPLLVYEYVTNGTLFDHMHNVAGASFLPWEARLRIATETAEALSYLHSAASIPIIHRDIKLANILLDEHFTAKVSDFGASRLIPSDQAQVTTIIQGTFGYLDPEYMQTGQLTEKSDVYSFGVVLIELLTGQKAVCFARSEDKKILAMYFVSLMKEDRLLEIVDPRVMNDGNLEHLKEVAALAWKCVRMKGEERPSMKEVAHELAGLQAMEKHPWGKSNLHAEEAEYLLGELCNSCDNGASSSSVGYDSINNQVTFELEGAR</sequence>
<keyword evidence="25" id="KW-1185">Reference proteome</keyword>
<evidence type="ECO:0000256" key="17">
    <source>
        <dbReference type="ARBA" id="ARBA00047951"/>
    </source>
</evidence>
<keyword evidence="3 19" id="KW-0245">EGF-like domain</keyword>
<name>A0A061FHD9_THECC</name>
<evidence type="ECO:0000259" key="23">
    <source>
        <dbReference type="PROSITE" id="PS50026"/>
    </source>
</evidence>
<evidence type="ECO:0000256" key="16">
    <source>
        <dbReference type="ARBA" id="ARBA00047558"/>
    </source>
</evidence>
<dbReference type="CDD" id="cd14066">
    <property type="entry name" value="STKc_IRAK"/>
    <property type="match status" value="1"/>
</dbReference>
<evidence type="ECO:0000256" key="7">
    <source>
        <dbReference type="ARBA" id="ARBA00022729"/>
    </source>
</evidence>
<reference evidence="24 25" key="1">
    <citation type="journal article" date="2013" name="Genome Biol.">
        <title>The genome sequence of the most widely cultivated cacao type and its use to identify candidate genes regulating pod color.</title>
        <authorList>
            <person name="Motamayor J.C."/>
            <person name="Mockaitis K."/>
            <person name="Schmutz J."/>
            <person name="Haiminen N."/>
            <person name="Iii D.L."/>
            <person name="Cornejo O."/>
            <person name="Findley S.D."/>
            <person name="Zheng P."/>
            <person name="Utro F."/>
            <person name="Royaert S."/>
            <person name="Saski C."/>
            <person name="Jenkins J."/>
            <person name="Podicheti R."/>
            <person name="Zhao M."/>
            <person name="Scheffler B.E."/>
            <person name="Stack J.C."/>
            <person name="Feltus F.A."/>
            <person name="Mustiga G.M."/>
            <person name="Amores F."/>
            <person name="Phillips W."/>
            <person name="Marelli J.P."/>
            <person name="May G.D."/>
            <person name="Shapiro H."/>
            <person name="Ma J."/>
            <person name="Bustamante C.D."/>
            <person name="Schnell R.J."/>
            <person name="Main D."/>
            <person name="Gilbert D."/>
            <person name="Parida L."/>
            <person name="Kuhn D.N."/>
        </authorList>
    </citation>
    <scope>NUCLEOTIDE SEQUENCE [LARGE SCALE GENOMIC DNA]</scope>
    <source>
        <strain evidence="25">cv. Matina 1-6</strain>
    </source>
</reference>
<evidence type="ECO:0000256" key="5">
    <source>
        <dbReference type="ARBA" id="ARBA00022679"/>
    </source>
</evidence>
<evidence type="ECO:0000256" key="20">
    <source>
        <dbReference type="SAM" id="Phobius"/>
    </source>
</evidence>
<dbReference type="PROSITE" id="PS00010">
    <property type="entry name" value="ASX_HYDROXYL"/>
    <property type="match status" value="1"/>
</dbReference>
<dbReference type="EMBL" id="CM001886">
    <property type="protein sequence ID" value="EOY16491.1"/>
    <property type="molecule type" value="Genomic_DNA"/>
</dbReference>
<accession>A0A061FHD9</accession>
<keyword evidence="12 20" id="KW-1133">Transmembrane helix</keyword>
<evidence type="ECO:0000256" key="10">
    <source>
        <dbReference type="ARBA" id="ARBA00022777"/>
    </source>
</evidence>
<keyword evidence="5" id="KW-0808">Transferase</keyword>
<organism evidence="24 25">
    <name type="scientific">Theobroma cacao</name>
    <name type="common">Cacao</name>
    <name type="synonym">Cocoa</name>
    <dbReference type="NCBI Taxonomy" id="3641"/>
    <lineage>
        <taxon>Eukaryota</taxon>
        <taxon>Viridiplantae</taxon>
        <taxon>Streptophyta</taxon>
        <taxon>Embryophyta</taxon>
        <taxon>Tracheophyta</taxon>
        <taxon>Spermatophyta</taxon>
        <taxon>Magnoliopsida</taxon>
        <taxon>eudicotyledons</taxon>
        <taxon>Gunneridae</taxon>
        <taxon>Pentapetalae</taxon>
        <taxon>rosids</taxon>
        <taxon>malvids</taxon>
        <taxon>Malvales</taxon>
        <taxon>Malvaceae</taxon>
        <taxon>Byttnerioideae</taxon>
        <taxon>Theobroma</taxon>
    </lineage>
</organism>
<dbReference type="SUPFAM" id="SSF56112">
    <property type="entry name" value="Protein kinase-like (PK-like)"/>
    <property type="match status" value="1"/>
</dbReference>
<dbReference type="InterPro" id="IPR008271">
    <property type="entry name" value="Ser/Thr_kinase_AS"/>
</dbReference>
<comment type="subcellular location">
    <subcellularLocation>
        <location evidence="1">Membrane</location>
        <topology evidence="1">Single-pass type I membrane protein</topology>
    </subcellularLocation>
</comment>
<dbReference type="FunCoup" id="A0A061FHD9">
    <property type="interactions" value="182"/>
</dbReference>
<dbReference type="Gene3D" id="3.30.200.20">
    <property type="entry name" value="Phosphorylase Kinase, domain 1"/>
    <property type="match status" value="1"/>
</dbReference>
<feature type="domain" description="EGF-like" evidence="23">
    <location>
        <begin position="297"/>
        <end position="334"/>
    </location>
</feature>
<dbReference type="SMART" id="SM00179">
    <property type="entry name" value="EGF_CA"/>
    <property type="match status" value="1"/>
</dbReference>
<dbReference type="eggNOG" id="ENOG502QQPF">
    <property type="taxonomic scope" value="Eukaryota"/>
</dbReference>
<dbReference type="Pfam" id="PF13947">
    <property type="entry name" value="GUB_WAK_bind"/>
    <property type="match status" value="1"/>
</dbReference>
<protein>
    <submittedName>
        <fullName evidence="24">Wall-associated kinase 2, putative</fullName>
    </submittedName>
</protein>
<dbReference type="InterPro" id="IPR000152">
    <property type="entry name" value="EGF-type_Asp/Asn_hydroxyl_site"/>
</dbReference>
<dbReference type="CDD" id="cd00054">
    <property type="entry name" value="EGF_CA"/>
    <property type="match status" value="1"/>
</dbReference>
<dbReference type="FunFam" id="3.30.200.20:FF:000043">
    <property type="entry name" value="Wall-associated receptor kinase 2"/>
    <property type="match status" value="1"/>
</dbReference>
<evidence type="ECO:0000256" key="8">
    <source>
        <dbReference type="ARBA" id="ARBA00022737"/>
    </source>
</evidence>
<dbReference type="GO" id="GO:0005524">
    <property type="term" value="F:ATP binding"/>
    <property type="evidence" value="ECO:0007669"/>
    <property type="project" value="UniProtKB-KW"/>
</dbReference>
<evidence type="ECO:0000256" key="13">
    <source>
        <dbReference type="ARBA" id="ARBA00023136"/>
    </source>
</evidence>
<dbReference type="PANTHER" id="PTHR27005:SF511">
    <property type="entry name" value="WALL-ASSOCIATED RECEPTOR KINASE 1-RELATED"/>
    <property type="match status" value="1"/>
</dbReference>
<dbReference type="SUPFAM" id="SSF57196">
    <property type="entry name" value="EGF/Laminin"/>
    <property type="match status" value="1"/>
</dbReference>
<dbReference type="FunFam" id="1.10.510.10:FF:000084">
    <property type="entry name" value="Wall-associated receptor kinase 2"/>
    <property type="match status" value="1"/>
</dbReference>
<dbReference type="Gene3D" id="1.10.510.10">
    <property type="entry name" value="Transferase(Phosphotransferase) domain 1"/>
    <property type="match status" value="1"/>
</dbReference>
<dbReference type="PROSITE" id="PS01187">
    <property type="entry name" value="EGF_CA"/>
    <property type="match status" value="1"/>
</dbReference>
<keyword evidence="9" id="KW-0547">Nucleotide-binding</keyword>
<dbReference type="GO" id="GO:0004674">
    <property type="term" value="F:protein serine/threonine kinase activity"/>
    <property type="evidence" value="ECO:0007669"/>
    <property type="project" value="UniProtKB-KW"/>
</dbReference>
<feature type="transmembrane region" description="Helical" evidence="20">
    <location>
        <begin position="354"/>
        <end position="376"/>
    </location>
</feature>
<evidence type="ECO:0000256" key="6">
    <source>
        <dbReference type="ARBA" id="ARBA00022692"/>
    </source>
</evidence>
<evidence type="ECO:0000259" key="22">
    <source>
        <dbReference type="PROSITE" id="PS50011"/>
    </source>
</evidence>
<feature type="domain" description="Protein kinase" evidence="22">
    <location>
        <begin position="426"/>
        <end position="708"/>
    </location>
</feature>
<keyword evidence="10 24" id="KW-0418">Kinase</keyword>
<evidence type="ECO:0000256" key="18">
    <source>
        <dbReference type="ARBA" id="ARBA00058961"/>
    </source>
</evidence>
<dbReference type="Gene3D" id="2.90.20.10">
    <property type="entry name" value="Plasmodium vivax P25 domain"/>
    <property type="match status" value="1"/>
</dbReference>
<evidence type="ECO:0000256" key="1">
    <source>
        <dbReference type="ARBA" id="ARBA00004479"/>
    </source>
</evidence>
<dbReference type="GO" id="GO:0007166">
    <property type="term" value="P:cell surface receptor signaling pathway"/>
    <property type="evidence" value="ECO:0000318"/>
    <property type="project" value="GO_Central"/>
</dbReference>
<comment type="catalytic activity">
    <reaction evidence="16">
        <text>L-seryl-[protein] + ATP = O-phospho-L-seryl-[protein] + ADP + H(+)</text>
        <dbReference type="Rhea" id="RHEA:17989"/>
        <dbReference type="Rhea" id="RHEA-COMP:9863"/>
        <dbReference type="Rhea" id="RHEA-COMP:11604"/>
        <dbReference type="ChEBI" id="CHEBI:15378"/>
        <dbReference type="ChEBI" id="CHEBI:29999"/>
        <dbReference type="ChEBI" id="CHEBI:30616"/>
        <dbReference type="ChEBI" id="CHEBI:83421"/>
        <dbReference type="ChEBI" id="CHEBI:456216"/>
    </reaction>
</comment>
<evidence type="ECO:0000313" key="24">
    <source>
        <dbReference type="EMBL" id="EOY16491.1"/>
    </source>
</evidence>
<evidence type="ECO:0000256" key="3">
    <source>
        <dbReference type="ARBA" id="ARBA00022536"/>
    </source>
</evidence>
<dbReference type="SMART" id="SM00220">
    <property type="entry name" value="S_TKc"/>
    <property type="match status" value="1"/>
</dbReference>
<dbReference type="AlphaFoldDB" id="A0A061FHD9"/>
<dbReference type="PROSITE" id="PS00108">
    <property type="entry name" value="PROTEIN_KINASE_ST"/>
    <property type="match status" value="1"/>
</dbReference>
<dbReference type="HOGENOM" id="CLU_000288_43_5_1"/>
<dbReference type="PANTHER" id="PTHR27005">
    <property type="entry name" value="WALL-ASSOCIATED RECEPTOR KINASE-LIKE 21"/>
    <property type="match status" value="1"/>
</dbReference>
<dbReference type="InterPro" id="IPR025287">
    <property type="entry name" value="WAK_GUB"/>
</dbReference>
<dbReference type="STRING" id="3641.A0A061FHD9"/>
<keyword evidence="11" id="KW-0067">ATP-binding</keyword>
<dbReference type="GO" id="GO:0005886">
    <property type="term" value="C:plasma membrane"/>
    <property type="evidence" value="ECO:0000318"/>
    <property type="project" value="GO_Central"/>
</dbReference>
<dbReference type="PROSITE" id="PS50026">
    <property type="entry name" value="EGF_3"/>
    <property type="match status" value="1"/>
</dbReference>
<dbReference type="GO" id="GO:0005509">
    <property type="term" value="F:calcium ion binding"/>
    <property type="evidence" value="ECO:0007669"/>
    <property type="project" value="InterPro"/>
</dbReference>
<gene>
    <name evidence="24" type="ORF">TCM_035277</name>
</gene>
<keyword evidence="8" id="KW-0677">Repeat</keyword>
<dbReference type="InterPro" id="IPR018097">
    <property type="entry name" value="EGF_Ca-bd_CS"/>
</dbReference>
<keyword evidence="13 20" id="KW-0472">Membrane</keyword>
<evidence type="ECO:0000256" key="21">
    <source>
        <dbReference type="SAM" id="SignalP"/>
    </source>
</evidence>
<dbReference type="InterPro" id="IPR011009">
    <property type="entry name" value="Kinase-like_dom_sf"/>
</dbReference>
<comment type="function">
    <text evidence="18">Serine/threonine-protein kinase that may function as a signaling receptor of extracellular matrix component. Binding to pectin may have significance in the control of cell expansion, morphogenesis and development.</text>
</comment>
<dbReference type="Gramene" id="EOY16491">
    <property type="protein sequence ID" value="EOY16491"/>
    <property type="gene ID" value="TCM_035277"/>
</dbReference>
<evidence type="ECO:0000256" key="2">
    <source>
        <dbReference type="ARBA" id="ARBA00022527"/>
    </source>
</evidence>
<evidence type="ECO:0000256" key="14">
    <source>
        <dbReference type="ARBA" id="ARBA00023157"/>
    </source>
</evidence>
<feature type="chain" id="PRO_5001602600" evidence="21">
    <location>
        <begin position="35"/>
        <end position="754"/>
    </location>
</feature>
<dbReference type="OMA" id="WYIVRPY"/>
<dbReference type="Pfam" id="PF07645">
    <property type="entry name" value="EGF_CA"/>
    <property type="match status" value="1"/>
</dbReference>
<comment type="caution">
    <text evidence="19">Lacks conserved residue(s) required for the propagation of feature annotation.</text>
</comment>
<evidence type="ECO:0000256" key="11">
    <source>
        <dbReference type="ARBA" id="ARBA00022840"/>
    </source>
</evidence>
<dbReference type="GO" id="GO:0030247">
    <property type="term" value="F:polysaccharide binding"/>
    <property type="evidence" value="ECO:0007669"/>
    <property type="project" value="InterPro"/>
</dbReference>
<dbReference type="InterPro" id="IPR000742">
    <property type="entry name" value="EGF"/>
</dbReference>
<dbReference type="Proteomes" id="UP000026915">
    <property type="component" value="Chromosome 8"/>
</dbReference>
<evidence type="ECO:0000256" key="4">
    <source>
        <dbReference type="ARBA" id="ARBA00022553"/>
    </source>
</evidence>
<keyword evidence="6 20" id="KW-0812">Transmembrane</keyword>
<comment type="catalytic activity">
    <reaction evidence="17">
        <text>L-threonyl-[protein] + ATP = O-phospho-L-threonyl-[protein] + ADP + H(+)</text>
        <dbReference type="Rhea" id="RHEA:46608"/>
        <dbReference type="Rhea" id="RHEA-COMP:11060"/>
        <dbReference type="Rhea" id="RHEA-COMP:11605"/>
        <dbReference type="ChEBI" id="CHEBI:15378"/>
        <dbReference type="ChEBI" id="CHEBI:30013"/>
        <dbReference type="ChEBI" id="CHEBI:30616"/>
        <dbReference type="ChEBI" id="CHEBI:61977"/>
        <dbReference type="ChEBI" id="CHEBI:456216"/>
    </reaction>
</comment>
<dbReference type="SMART" id="SM00181">
    <property type="entry name" value="EGF"/>
    <property type="match status" value="2"/>
</dbReference>
<evidence type="ECO:0000256" key="9">
    <source>
        <dbReference type="ARBA" id="ARBA00022741"/>
    </source>
</evidence>
<dbReference type="InParanoid" id="A0A061FHD9"/>
<evidence type="ECO:0000256" key="19">
    <source>
        <dbReference type="PROSITE-ProRule" id="PRU00076"/>
    </source>
</evidence>
<dbReference type="InterPro" id="IPR045274">
    <property type="entry name" value="WAK-like"/>
</dbReference>
<keyword evidence="4" id="KW-0597">Phosphoprotein</keyword>
<dbReference type="InterPro" id="IPR000719">
    <property type="entry name" value="Prot_kinase_dom"/>
</dbReference>
<keyword evidence="2" id="KW-0723">Serine/threonine-protein kinase</keyword>
<evidence type="ECO:0000256" key="12">
    <source>
        <dbReference type="ARBA" id="ARBA00022989"/>
    </source>
</evidence>
<proteinExistence type="predicted"/>
<keyword evidence="7 21" id="KW-0732">Signal</keyword>
<keyword evidence="15" id="KW-0325">Glycoprotein</keyword>
<evidence type="ECO:0000256" key="15">
    <source>
        <dbReference type="ARBA" id="ARBA00023180"/>
    </source>
</evidence>